<feature type="compositionally biased region" description="Basic and acidic residues" evidence="1">
    <location>
        <begin position="43"/>
        <end position="63"/>
    </location>
</feature>
<reference evidence="2 3" key="1">
    <citation type="submission" date="2018-06" db="EMBL/GenBank/DDBJ databases">
        <title>Sphaerisporangium craniellae sp. nov., isolated from a marine sponge in the South China Sea.</title>
        <authorList>
            <person name="Li L."/>
        </authorList>
    </citation>
    <scope>NUCLEOTIDE SEQUENCE [LARGE SCALE GENOMIC DNA]</scope>
    <source>
        <strain evidence="2 3">LHW63015</strain>
    </source>
</reference>
<feature type="region of interest" description="Disordered" evidence="1">
    <location>
        <begin position="41"/>
        <end position="63"/>
    </location>
</feature>
<evidence type="ECO:0000313" key="3">
    <source>
        <dbReference type="Proteomes" id="UP000253303"/>
    </source>
</evidence>
<dbReference type="AlphaFoldDB" id="A0A366LV16"/>
<dbReference type="EMBL" id="QMEY01000010">
    <property type="protein sequence ID" value="RBQ17795.1"/>
    <property type="molecule type" value="Genomic_DNA"/>
</dbReference>
<keyword evidence="3" id="KW-1185">Reference proteome</keyword>
<dbReference type="Proteomes" id="UP000253303">
    <property type="component" value="Unassembled WGS sequence"/>
</dbReference>
<protein>
    <submittedName>
        <fullName evidence="2">Uncharacterized protein</fullName>
    </submittedName>
</protein>
<proteinExistence type="predicted"/>
<evidence type="ECO:0000256" key="1">
    <source>
        <dbReference type="SAM" id="MobiDB-lite"/>
    </source>
</evidence>
<accession>A0A366LV16</accession>
<comment type="caution">
    <text evidence="2">The sequence shown here is derived from an EMBL/GenBank/DDBJ whole genome shotgun (WGS) entry which is preliminary data.</text>
</comment>
<sequence>MTRKSQVDKLTTAARETRIARQRGSSSAAARARATYAGAYRNASDDERRQADRDIWDEIGRQG</sequence>
<name>A0A366LV16_9ACTN</name>
<organism evidence="2 3">
    <name type="scientific">Spongiactinospora rosea</name>
    <dbReference type="NCBI Taxonomy" id="2248750"/>
    <lineage>
        <taxon>Bacteria</taxon>
        <taxon>Bacillati</taxon>
        <taxon>Actinomycetota</taxon>
        <taxon>Actinomycetes</taxon>
        <taxon>Streptosporangiales</taxon>
        <taxon>Streptosporangiaceae</taxon>
        <taxon>Spongiactinospora</taxon>
    </lineage>
</organism>
<dbReference type="RefSeq" id="WP_113982891.1">
    <property type="nucleotide sequence ID" value="NZ_QMEY01000010.1"/>
</dbReference>
<evidence type="ECO:0000313" key="2">
    <source>
        <dbReference type="EMBL" id="RBQ17795.1"/>
    </source>
</evidence>
<gene>
    <name evidence="2" type="ORF">DP939_23335</name>
</gene>